<dbReference type="AlphaFoldDB" id="A0A7M7SS77"/>
<dbReference type="InterPro" id="IPR041086">
    <property type="entry name" value="YBD"/>
</dbReference>
<evidence type="ECO:0000256" key="6">
    <source>
        <dbReference type="PROSITE-ProRule" id="PRU00505"/>
    </source>
</evidence>
<accession>A0A7M7SS77</accession>
<evidence type="ECO:0000256" key="3">
    <source>
        <dbReference type="ARBA" id="ARBA00023125"/>
    </source>
</evidence>
<dbReference type="OrthoDB" id="10006572at2759"/>
<dbReference type="PANTHER" id="PTHR11834:SF0">
    <property type="entry name" value="PROTEIN SCALLOPED"/>
    <property type="match status" value="1"/>
</dbReference>
<dbReference type="Pfam" id="PF17725">
    <property type="entry name" value="YBD"/>
    <property type="match status" value="1"/>
</dbReference>
<feature type="region of interest" description="Disordered" evidence="7">
    <location>
        <begin position="200"/>
        <end position="239"/>
    </location>
</feature>
<evidence type="ECO:0000256" key="4">
    <source>
        <dbReference type="ARBA" id="ARBA00023163"/>
    </source>
</evidence>
<accession>A0A8B8HGS3</accession>
<dbReference type="EnsemblMetazoa" id="XM_026446054">
    <property type="protein sequence ID" value="XP_026301839"/>
    <property type="gene ID" value="LOC408616"/>
</dbReference>
<feature type="DNA-binding region" description="TEA" evidence="6">
    <location>
        <begin position="56"/>
        <end position="135"/>
    </location>
</feature>
<name>A0A7M7SS77_APIME</name>
<dbReference type="InterPro" id="IPR000818">
    <property type="entry name" value="TEA/ATTS_dom"/>
</dbReference>
<reference evidence="10" key="3">
    <citation type="submission" date="2025-05" db="UniProtKB">
        <authorList>
            <consortium name="RefSeq"/>
        </authorList>
    </citation>
    <scope>NUCLEOTIDE SEQUENCE [LARGE SCALE GENOMIC DNA]</scope>
    <source>
        <strain evidence="10">DH4</strain>
    </source>
</reference>
<dbReference type="PRINTS" id="PR00065">
    <property type="entry name" value="TEADOMAIN"/>
</dbReference>
<dbReference type="PROSITE" id="PS00554">
    <property type="entry name" value="TEA_1"/>
    <property type="match status" value="1"/>
</dbReference>
<dbReference type="Pfam" id="PF01285">
    <property type="entry name" value="TEA"/>
    <property type="match status" value="1"/>
</dbReference>
<reference evidence="11" key="2">
    <citation type="submission" date="2025-04" db="UniProtKB">
        <authorList>
            <consortium name="RefSeq"/>
        </authorList>
    </citation>
    <scope>IDENTIFICATION</scope>
    <source>
        <strain evidence="11">DH4</strain>
        <tissue evidence="11">Whole body</tissue>
    </source>
</reference>
<evidence type="ECO:0000259" key="8">
    <source>
        <dbReference type="PROSITE" id="PS51088"/>
    </source>
</evidence>
<dbReference type="InterPro" id="IPR050937">
    <property type="entry name" value="TEC1_TEAD_TF"/>
</dbReference>
<evidence type="ECO:0000313" key="10">
    <source>
        <dbReference type="Proteomes" id="UP000005203"/>
    </source>
</evidence>
<feature type="domain" description="TEA" evidence="8">
    <location>
        <begin position="56"/>
        <end position="135"/>
    </location>
</feature>
<dbReference type="PANTHER" id="PTHR11834">
    <property type="entry name" value="TRANSCRIPTIONAL ENHANCER FACTOR TEF RELATED"/>
    <property type="match status" value="1"/>
</dbReference>
<keyword evidence="3" id="KW-0238">DNA-binding</keyword>
<dbReference type="RefSeq" id="XP_026301839.1">
    <property type="nucleotide sequence ID" value="XM_026446054.1"/>
</dbReference>
<protein>
    <submittedName>
        <fullName evidence="11">Transcriptional enhancer factor TEF-1 isoform X3</fullName>
    </submittedName>
</protein>
<dbReference type="GO" id="GO:0005667">
    <property type="term" value="C:transcription regulator complex"/>
    <property type="evidence" value="ECO:0007669"/>
    <property type="project" value="TreeGrafter"/>
</dbReference>
<evidence type="ECO:0000313" key="9">
    <source>
        <dbReference type="EnsemblMetazoa" id="XP_026301839"/>
    </source>
</evidence>
<dbReference type="GO" id="GO:0000981">
    <property type="term" value="F:DNA-binding transcription factor activity, RNA polymerase II-specific"/>
    <property type="evidence" value="ECO:0007669"/>
    <property type="project" value="TreeGrafter"/>
</dbReference>
<keyword evidence="5" id="KW-0539">Nucleus</keyword>
<keyword evidence="2" id="KW-0805">Transcription regulation</keyword>
<dbReference type="CTD" id="136038485"/>
<evidence type="ECO:0000256" key="1">
    <source>
        <dbReference type="ARBA" id="ARBA00004123"/>
    </source>
</evidence>
<dbReference type="PROSITE" id="PS51088">
    <property type="entry name" value="TEA_2"/>
    <property type="match status" value="1"/>
</dbReference>
<dbReference type="InterPro" id="IPR038096">
    <property type="entry name" value="TEA/ATTS_sf"/>
</dbReference>
<gene>
    <name evidence="11" type="primary">LOC408616</name>
</gene>
<keyword evidence="4" id="KW-0804">Transcription</keyword>
<evidence type="ECO:0000313" key="11">
    <source>
        <dbReference type="RefSeq" id="XP_026301839.1"/>
    </source>
</evidence>
<organism evidence="9">
    <name type="scientific">Apis mellifera</name>
    <name type="common">Honeybee</name>
    <dbReference type="NCBI Taxonomy" id="7460"/>
    <lineage>
        <taxon>Eukaryota</taxon>
        <taxon>Metazoa</taxon>
        <taxon>Ecdysozoa</taxon>
        <taxon>Arthropoda</taxon>
        <taxon>Hexapoda</taxon>
        <taxon>Insecta</taxon>
        <taxon>Pterygota</taxon>
        <taxon>Neoptera</taxon>
        <taxon>Endopterygota</taxon>
        <taxon>Hymenoptera</taxon>
        <taxon>Apocrita</taxon>
        <taxon>Aculeata</taxon>
        <taxon>Apoidea</taxon>
        <taxon>Anthophila</taxon>
        <taxon>Apidae</taxon>
        <taxon>Apis</taxon>
    </lineage>
</organism>
<proteinExistence type="predicted"/>
<evidence type="ECO:0000256" key="5">
    <source>
        <dbReference type="ARBA" id="ARBA00023242"/>
    </source>
</evidence>
<evidence type="ECO:0000256" key="7">
    <source>
        <dbReference type="SAM" id="MobiDB-lite"/>
    </source>
</evidence>
<dbReference type="GO" id="GO:0000978">
    <property type="term" value="F:RNA polymerase II cis-regulatory region sequence-specific DNA binding"/>
    <property type="evidence" value="ECO:0007669"/>
    <property type="project" value="TreeGrafter"/>
</dbReference>
<dbReference type="Gene3D" id="6.10.20.40">
    <property type="entry name" value="TEA/ATTS domain"/>
    <property type="match status" value="1"/>
</dbReference>
<dbReference type="GO" id="GO:0005634">
    <property type="term" value="C:nucleus"/>
    <property type="evidence" value="ECO:0007669"/>
    <property type="project" value="UniProtKB-SubCell"/>
</dbReference>
<reference evidence="9" key="1">
    <citation type="submission" date="2021-01" db="UniProtKB">
        <authorList>
            <consortium name="EnsemblMetazoa"/>
        </authorList>
    </citation>
    <scope>IDENTIFICATION</scope>
    <source>
        <strain evidence="9">DH4</strain>
    </source>
</reference>
<dbReference type="Gene3D" id="2.70.50.80">
    <property type="match status" value="1"/>
</dbReference>
<dbReference type="FunFam" id="2.70.50.80:FF:000001">
    <property type="entry name" value="Transcriptional enhancer factor TEF-1, putative"/>
    <property type="match status" value="1"/>
</dbReference>
<evidence type="ECO:0000256" key="2">
    <source>
        <dbReference type="ARBA" id="ARBA00023015"/>
    </source>
</evidence>
<dbReference type="GeneID" id="408616"/>
<dbReference type="SMART" id="SM00426">
    <property type="entry name" value="TEA"/>
    <property type="match status" value="1"/>
</dbReference>
<dbReference type="Proteomes" id="UP000005203">
    <property type="component" value="Linkage group LG1"/>
</dbReference>
<comment type="subcellular location">
    <subcellularLocation>
        <location evidence="1">Nucleus</location>
    </subcellularLocation>
</comment>
<dbReference type="GO" id="GO:0035329">
    <property type="term" value="P:hippo signaling"/>
    <property type="evidence" value="ECO:0007669"/>
    <property type="project" value="TreeGrafter"/>
</dbReference>
<keyword evidence="10" id="KW-1185">Reference proteome</keyword>
<sequence>MERNGSLTQTMRLLERSFQGLRKAYNPVYRARKSRDIHSLVFALPLTSLALDHPSHRETLPLIPFHFTITFYGPSTSIASIRGFWKRESTSGKGWTRVGRNELIARYIKLRTGKTRTRKQVSSHIQVLARRKLREIQAKLKVDHAAKEKALQTMSSMSSAQIVSAGSAIHNKMPPALVGPLALHASTPVSYPGAQFWQPGLQPGTSQDVKPFSQPAYTGKPATAVSSGDMVQAQPPPPWEGRAIATHKLRLVEFSAYMEHQRDQDIYHKHLFVHIGGSATYADPLLEAVDVRQIYDKFPEKKGGLKELYDKGPQVAFFLVKFWADLNTNIQDEAGAFYGVTSQYESNENMTITCSTKVCSFGKQVVEKVETEYARFENGRFVYRISRSPMCEYMINFIHKLKHLPEKYMMNSVLENFTILQVVTNRDTQETLLCTAYVFEVSTSEHGAQHHIYRLIKD</sequence>
<dbReference type="GO" id="GO:0048568">
    <property type="term" value="P:embryonic organ development"/>
    <property type="evidence" value="ECO:0007669"/>
    <property type="project" value="TreeGrafter"/>
</dbReference>